<dbReference type="InterPro" id="IPR015424">
    <property type="entry name" value="PyrdxlP-dep_Trfase"/>
</dbReference>
<dbReference type="Pfam" id="PF00155">
    <property type="entry name" value="Aminotran_1_2"/>
    <property type="match status" value="1"/>
</dbReference>
<dbReference type="EMBL" id="CAJVRL010000064">
    <property type="protein sequence ID" value="CAG8955555.1"/>
    <property type="molecule type" value="Genomic_DNA"/>
</dbReference>
<organism evidence="7 8">
    <name type="scientific">Hymenoscyphus fraxineus</name>
    <dbReference type="NCBI Taxonomy" id="746836"/>
    <lineage>
        <taxon>Eukaryota</taxon>
        <taxon>Fungi</taxon>
        <taxon>Dikarya</taxon>
        <taxon>Ascomycota</taxon>
        <taxon>Pezizomycotina</taxon>
        <taxon>Leotiomycetes</taxon>
        <taxon>Helotiales</taxon>
        <taxon>Helotiaceae</taxon>
        <taxon>Hymenoscyphus</taxon>
    </lineage>
</organism>
<dbReference type="Gene3D" id="3.90.1150.10">
    <property type="entry name" value="Aspartate Aminotransferase, domain 1"/>
    <property type="match status" value="1"/>
</dbReference>
<dbReference type="GO" id="GO:0030170">
    <property type="term" value="F:pyridoxal phosphate binding"/>
    <property type="evidence" value="ECO:0007669"/>
    <property type="project" value="InterPro"/>
</dbReference>
<evidence type="ECO:0000256" key="5">
    <source>
        <dbReference type="RuleBase" id="RU003693"/>
    </source>
</evidence>
<comment type="cofactor">
    <cofactor evidence="1 5">
        <name>pyridoxal 5'-phosphate</name>
        <dbReference type="ChEBI" id="CHEBI:597326"/>
    </cofactor>
</comment>
<dbReference type="InterPro" id="IPR001917">
    <property type="entry name" value="Aminotrans_II_pyridoxalP_BS"/>
</dbReference>
<evidence type="ECO:0000256" key="4">
    <source>
        <dbReference type="ARBA" id="ARBA00022898"/>
    </source>
</evidence>
<evidence type="ECO:0000313" key="7">
    <source>
        <dbReference type="EMBL" id="CAG8955555.1"/>
    </source>
</evidence>
<dbReference type="InterPro" id="IPR015422">
    <property type="entry name" value="PyrdxlP-dep_Trfase_small"/>
</dbReference>
<dbReference type="PROSITE" id="PS00599">
    <property type="entry name" value="AA_TRANSFER_CLASS_2"/>
    <property type="match status" value="1"/>
</dbReference>
<dbReference type="InterPro" id="IPR050087">
    <property type="entry name" value="AON_synthase_class-II"/>
</dbReference>
<dbReference type="PANTHER" id="PTHR13693:SF77">
    <property type="entry name" value="8-AMINO-7-OXONONANOATE SYNTHASE"/>
    <property type="match status" value="1"/>
</dbReference>
<dbReference type="OrthoDB" id="2382073at2759"/>
<dbReference type="InterPro" id="IPR015421">
    <property type="entry name" value="PyrdxlP-dep_Trfase_major"/>
</dbReference>
<name>A0A9N9KWC3_9HELO</name>
<feature type="domain" description="Aminotransferase class I/classII large" evidence="6">
    <location>
        <begin position="58"/>
        <end position="352"/>
    </location>
</feature>
<reference evidence="7" key="1">
    <citation type="submission" date="2021-07" db="EMBL/GenBank/DDBJ databases">
        <authorList>
            <person name="Durling M."/>
        </authorList>
    </citation>
    <scope>NUCLEOTIDE SEQUENCE</scope>
</reference>
<dbReference type="InterPro" id="IPR004839">
    <property type="entry name" value="Aminotransferase_I/II_large"/>
</dbReference>
<accession>A0A9N9KWC3</accession>
<dbReference type="GO" id="GO:0009102">
    <property type="term" value="P:biotin biosynthetic process"/>
    <property type="evidence" value="ECO:0007669"/>
    <property type="project" value="TreeGrafter"/>
</dbReference>
<proteinExistence type="inferred from homology"/>
<evidence type="ECO:0000259" key="6">
    <source>
        <dbReference type="Pfam" id="PF00155"/>
    </source>
</evidence>
<comment type="similarity">
    <text evidence="2">Belongs to the class-II pyridoxal-phosphate-dependent aminotransferase family. BioF subfamily.</text>
</comment>
<evidence type="ECO:0000256" key="3">
    <source>
        <dbReference type="ARBA" id="ARBA00022679"/>
    </source>
</evidence>
<dbReference type="SUPFAM" id="SSF53383">
    <property type="entry name" value="PLP-dependent transferases"/>
    <property type="match status" value="1"/>
</dbReference>
<keyword evidence="8" id="KW-1185">Reference proteome</keyword>
<dbReference type="PANTHER" id="PTHR13693">
    <property type="entry name" value="CLASS II AMINOTRANSFERASE/8-AMINO-7-OXONONANOATE SYNTHASE"/>
    <property type="match status" value="1"/>
</dbReference>
<dbReference type="AlphaFoldDB" id="A0A9N9KWC3"/>
<dbReference type="GO" id="GO:0016740">
    <property type="term" value="F:transferase activity"/>
    <property type="evidence" value="ECO:0007669"/>
    <property type="project" value="UniProtKB-KW"/>
</dbReference>
<dbReference type="Gene3D" id="3.40.640.10">
    <property type="entry name" value="Type I PLP-dependent aspartate aminotransferase-like (Major domain)"/>
    <property type="match status" value="1"/>
</dbReference>
<keyword evidence="4 5" id="KW-0663">Pyridoxal phosphate</keyword>
<gene>
    <name evidence="7" type="ORF">HYFRA_00009509</name>
</gene>
<keyword evidence="3" id="KW-0808">Transferase</keyword>
<sequence>MASELLTAWMLSQKPQASIMKNEPLFYRNLEETLDIKRKNNALLSIKRCLWKDGGSAIDFTSNDTLSLGSSGMLRREFDKEIQKHPDLMLGSTSSRLVDGNSVYLEQVEREIADFHGAEQGLFVASGFEANLAVFTALPTPATILVYDELVHASMYDGMARSPATTRRAFRHNDVDALRDTLTELHEENQEVRGGKQCVIIVVESVYSMDGDICPLAEFVDIAREMFPHKNVEFIVDEAHSTGVLGKKGAGLVCDLGLEKEIAVRVHTFGKAVSAAGAIILGNQTIRTALTNLARSIIYTTAPAASVVATVRAAYNLMNSGKTIDAQDRIQSLAAHFFTSISSNPTWKEATSRGIMTIPLAENWSDRPYQTHIIPISTRNNYSMYLACHLVFAGFTSFFAEYPTVPKGQSRVRLALHSCNTEEQIYQLIISICEWAKEMIAIEDGEAIYRVPAATRKILASIEKEDNN</sequence>
<evidence type="ECO:0000313" key="8">
    <source>
        <dbReference type="Proteomes" id="UP000696280"/>
    </source>
</evidence>
<evidence type="ECO:0000256" key="2">
    <source>
        <dbReference type="ARBA" id="ARBA00010008"/>
    </source>
</evidence>
<protein>
    <recommendedName>
        <fullName evidence="6">Aminotransferase class I/classII large domain-containing protein</fullName>
    </recommendedName>
</protein>
<comment type="caution">
    <text evidence="7">The sequence shown here is derived from an EMBL/GenBank/DDBJ whole genome shotgun (WGS) entry which is preliminary data.</text>
</comment>
<dbReference type="Proteomes" id="UP000696280">
    <property type="component" value="Unassembled WGS sequence"/>
</dbReference>
<evidence type="ECO:0000256" key="1">
    <source>
        <dbReference type="ARBA" id="ARBA00001933"/>
    </source>
</evidence>